<dbReference type="CDD" id="cd07905">
    <property type="entry name" value="Adenylation_DNA_ligase_LigC"/>
    <property type="match status" value="1"/>
</dbReference>
<gene>
    <name evidence="6" type="ORF">ABFY20_12385</name>
</gene>
<evidence type="ECO:0000313" key="6">
    <source>
        <dbReference type="EMBL" id="XDI04144.1"/>
    </source>
</evidence>
<dbReference type="PANTHER" id="PTHR45674">
    <property type="entry name" value="DNA LIGASE 1/3 FAMILY MEMBER"/>
    <property type="match status" value="1"/>
</dbReference>
<dbReference type="InterPro" id="IPR012310">
    <property type="entry name" value="DNA_ligase_ATP-dep_cent"/>
</dbReference>
<dbReference type="InterPro" id="IPR016059">
    <property type="entry name" value="DNA_ligase_ATP-dep_CS"/>
</dbReference>
<evidence type="ECO:0000256" key="4">
    <source>
        <dbReference type="ARBA" id="ARBA00034003"/>
    </source>
</evidence>
<dbReference type="GO" id="GO:0006281">
    <property type="term" value="P:DNA repair"/>
    <property type="evidence" value="ECO:0007669"/>
    <property type="project" value="InterPro"/>
</dbReference>
<dbReference type="EC" id="6.5.1.1" evidence="2"/>
<dbReference type="InterPro" id="IPR050191">
    <property type="entry name" value="ATP-dep_DNA_ligase"/>
</dbReference>
<dbReference type="AlphaFoldDB" id="A0AB39BCJ5"/>
<dbReference type="InterPro" id="IPR044117">
    <property type="entry name" value="OBF_LigC-like"/>
</dbReference>
<dbReference type="SUPFAM" id="SSF50249">
    <property type="entry name" value="Nucleic acid-binding proteins"/>
    <property type="match status" value="1"/>
</dbReference>
<evidence type="ECO:0000259" key="5">
    <source>
        <dbReference type="PROSITE" id="PS50160"/>
    </source>
</evidence>
<dbReference type="NCBIfam" id="NF006078">
    <property type="entry name" value="PRK08224.1"/>
    <property type="match status" value="1"/>
</dbReference>
<comment type="catalytic activity">
    <reaction evidence="4">
        <text>ATP + (deoxyribonucleotide)n-3'-hydroxyl + 5'-phospho-(deoxyribonucleotide)m = (deoxyribonucleotide)n+m + AMP + diphosphate.</text>
        <dbReference type="EC" id="6.5.1.1"/>
    </reaction>
</comment>
<dbReference type="GO" id="GO:0006310">
    <property type="term" value="P:DNA recombination"/>
    <property type="evidence" value="ECO:0007669"/>
    <property type="project" value="InterPro"/>
</dbReference>
<accession>A0AB39BCJ5</accession>
<proteinExistence type="inferred from homology"/>
<reference evidence="6" key="1">
    <citation type="submission" date="2024-05" db="EMBL/GenBank/DDBJ databases">
        <title>Herbiconiux sp. A18JL235.</title>
        <authorList>
            <person name="Zhang G."/>
        </authorList>
    </citation>
    <scope>NUCLEOTIDE SEQUENCE</scope>
    <source>
        <strain evidence="6">A18JL235</strain>
    </source>
</reference>
<dbReference type="Pfam" id="PF01068">
    <property type="entry name" value="DNA_ligase_A_M"/>
    <property type="match status" value="1"/>
</dbReference>
<dbReference type="InterPro" id="IPR012340">
    <property type="entry name" value="NA-bd_OB-fold"/>
</dbReference>
<dbReference type="PANTHER" id="PTHR45674:SF4">
    <property type="entry name" value="DNA LIGASE 1"/>
    <property type="match status" value="1"/>
</dbReference>
<dbReference type="SUPFAM" id="SSF56091">
    <property type="entry name" value="DNA ligase/mRNA capping enzyme, catalytic domain"/>
    <property type="match status" value="1"/>
</dbReference>
<dbReference type="InterPro" id="IPR044119">
    <property type="entry name" value="Adenylation_LigC-like"/>
</dbReference>
<dbReference type="RefSeq" id="WP_368496555.1">
    <property type="nucleotide sequence ID" value="NZ_CP162511.1"/>
</dbReference>
<dbReference type="PROSITE" id="PS50160">
    <property type="entry name" value="DNA_LIGASE_A3"/>
    <property type="match status" value="1"/>
</dbReference>
<dbReference type="GO" id="GO:0003910">
    <property type="term" value="F:DNA ligase (ATP) activity"/>
    <property type="evidence" value="ECO:0007669"/>
    <property type="project" value="UniProtKB-EC"/>
</dbReference>
<feature type="domain" description="ATP-dependent DNA ligase family profile" evidence="5">
    <location>
        <begin position="122"/>
        <end position="235"/>
    </location>
</feature>
<dbReference type="Pfam" id="PF04679">
    <property type="entry name" value="DNA_ligase_A_C"/>
    <property type="match status" value="1"/>
</dbReference>
<keyword evidence="3 6" id="KW-0436">Ligase</keyword>
<dbReference type="InterPro" id="IPR012309">
    <property type="entry name" value="DNA_ligase_ATP-dep_C"/>
</dbReference>
<dbReference type="Gene3D" id="2.40.50.140">
    <property type="entry name" value="Nucleic acid-binding proteins"/>
    <property type="match status" value="1"/>
</dbReference>
<evidence type="ECO:0000256" key="1">
    <source>
        <dbReference type="ARBA" id="ARBA00007572"/>
    </source>
</evidence>
<dbReference type="Gene3D" id="3.30.470.30">
    <property type="entry name" value="DNA ligase/mRNA capping enzyme"/>
    <property type="match status" value="1"/>
</dbReference>
<evidence type="ECO:0000256" key="2">
    <source>
        <dbReference type="ARBA" id="ARBA00012727"/>
    </source>
</evidence>
<dbReference type="CDD" id="cd07970">
    <property type="entry name" value="OBF_DNA_ligase_LigC"/>
    <property type="match status" value="1"/>
</dbReference>
<protein>
    <recommendedName>
        <fullName evidence="2">DNA ligase (ATP)</fullName>
        <ecNumber evidence="2">6.5.1.1</ecNumber>
    </recommendedName>
</protein>
<dbReference type="EMBL" id="CP162511">
    <property type="protein sequence ID" value="XDI04144.1"/>
    <property type="molecule type" value="Genomic_DNA"/>
</dbReference>
<name>A0AB39BCJ5_9MICO</name>
<sequence length="357" mass="38991">MTHPQLPSPMLAKAVDTVPDPSRVDGGLSYEPKWDGFRGIVSFDGETVEIGSRGSKPLTRYFPELTTALAELLPAPCVLDGEVVVAIGEPGAQRLDWEALSQRIHPAASRVAKLAAETPALFVAFDLLSLIGDELLDRPFGERRAALEGFASDLPAPLHVTRTTRDVDMARRWLDEFEGAGLDGVVAKPLAASYAPGKRTLFKIKHHRTADVVVLGYRVHKSGSGVGSLLVGLYDETDAGDGEGASARLLGVGGISAFSDKRRQELVDELAPLVERDESGDAVLGEGERNRFSSSKDTSFVRVRPERVVEVRYDQMEGARFRHTVQFERWRPDRGPRSCTFEQLDLPTAYDLGDVLV</sequence>
<evidence type="ECO:0000256" key="3">
    <source>
        <dbReference type="ARBA" id="ARBA00022598"/>
    </source>
</evidence>
<organism evidence="6">
    <name type="scientific">Herbiconiux sp. A18JL235</name>
    <dbReference type="NCBI Taxonomy" id="3152363"/>
    <lineage>
        <taxon>Bacteria</taxon>
        <taxon>Bacillati</taxon>
        <taxon>Actinomycetota</taxon>
        <taxon>Actinomycetes</taxon>
        <taxon>Micrococcales</taxon>
        <taxon>Microbacteriaceae</taxon>
        <taxon>Herbiconiux</taxon>
    </lineage>
</organism>
<comment type="similarity">
    <text evidence="1">Belongs to the ATP-dependent DNA ligase family.</text>
</comment>
<dbReference type="PROSITE" id="PS00697">
    <property type="entry name" value="DNA_LIGASE_A1"/>
    <property type="match status" value="1"/>
</dbReference>
<dbReference type="GO" id="GO:0005524">
    <property type="term" value="F:ATP binding"/>
    <property type="evidence" value="ECO:0007669"/>
    <property type="project" value="InterPro"/>
</dbReference>